<dbReference type="VEuPathDB" id="TrichDB:TVAG_208220"/>
<keyword evidence="1" id="KW-0853">WD repeat</keyword>
<dbReference type="GO" id="GO:0005829">
    <property type="term" value="C:cytosol"/>
    <property type="evidence" value="ECO:0000318"/>
    <property type="project" value="GO_Central"/>
</dbReference>
<keyword evidence="5" id="KW-1185">Reference proteome</keyword>
<dbReference type="RefSeq" id="XP_001302650.1">
    <property type="nucleotide sequence ID" value="XM_001302649.1"/>
</dbReference>
<gene>
    <name evidence="4" type="ORF">TVAG_208220</name>
</gene>
<name>A2FZE6_TRIV3</name>
<dbReference type="AlphaFoldDB" id="A2FZE6"/>
<reference evidence="4" key="2">
    <citation type="journal article" date="2007" name="Science">
        <title>Draft genome sequence of the sexually transmitted pathogen Trichomonas vaginalis.</title>
        <authorList>
            <person name="Carlton J.M."/>
            <person name="Hirt R.P."/>
            <person name="Silva J.C."/>
            <person name="Delcher A.L."/>
            <person name="Schatz M."/>
            <person name="Zhao Q."/>
            <person name="Wortman J.R."/>
            <person name="Bidwell S.L."/>
            <person name="Alsmark U.C.M."/>
            <person name="Besteiro S."/>
            <person name="Sicheritz-Ponten T."/>
            <person name="Noel C.J."/>
            <person name="Dacks J.B."/>
            <person name="Foster P.G."/>
            <person name="Simillion C."/>
            <person name="Van de Peer Y."/>
            <person name="Miranda-Saavedra D."/>
            <person name="Barton G.J."/>
            <person name="Westrop G.D."/>
            <person name="Mueller S."/>
            <person name="Dessi D."/>
            <person name="Fiori P.L."/>
            <person name="Ren Q."/>
            <person name="Paulsen I."/>
            <person name="Zhang H."/>
            <person name="Bastida-Corcuera F.D."/>
            <person name="Simoes-Barbosa A."/>
            <person name="Brown M.T."/>
            <person name="Hayes R.D."/>
            <person name="Mukherjee M."/>
            <person name="Okumura C.Y."/>
            <person name="Schneider R."/>
            <person name="Smith A.J."/>
            <person name="Vanacova S."/>
            <person name="Villalvazo M."/>
            <person name="Haas B.J."/>
            <person name="Pertea M."/>
            <person name="Feldblyum T.V."/>
            <person name="Utterback T.R."/>
            <person name="Shu C.L."/>
            <person name="Osoegawa K."/>
            <person name="de Jong P.J."/>
            <person name="Hrdy I."/>
            <person name="Horvathova L."/>
            <person name="Zubacova Z."/>
            <person name="Dolezal P."/>
            <person name="Malik S.B."/>
            <person name="Logsdon J.M. Jr."/>
            <person name="Henze K."/>
            <person name="Gupta A."/>
            <person name="Wang C.C."/>
            <person name="Dunne R.L."/>
            <person name="Upcroft J.A."/>
            <person name="Upcroft P."/>
            <person name="White O."/>
            <person name="Salzberg S.L."/>
            <person name="Tang P."/>
            <person name="Chiu C.-H."/>
            <person name="Lee Y.-S."/>
            <person name="Embley T.M."/>
            <person name="Coombs G.H."/>
            <person name="Mottram J.C."/>
            <person name="Tachezy J."/>
            <person name="Fraser-Liggett C.M."/>
            <person name="Johnson P.J."/>
        </authorList>
    </citation>
    <scope>NUCLEOTIDE SEQUENCE [LARGE SCALE GENOMIC DNA]</scope>
    <source>
        <strain evidence="4">G3</strain>
    </source>
</reference>
<evidence type="ECO:0000256" key="2">
    <source>
        <dbReference type="ARBA" id="ARBA00022737"/>
    </source>
</evidence>
<dbReference type="KEGG" id="tva:4747393"/>
<comment type="similarity">
    <text evidence="3">Belongs to the WD repeat PROPPIN family.</text>
</comment>
<dbReference type="GO" id="GO:0030674">
    <property type="term" value="F:protein-macromolecule adaptor activity"/>
    <property type="evidence" value="ECO:0000318"/>
    <property type="project" value="GO_Central"/>
</dbReference>
<dbReference type="STRING" id="5722.A2FZE6"/>
<dbReference type="GO" id="GO:0044804">
    <property type="term" value="P:nucleophagy"/>
    <property type="evidence" value="ECO:0000318"/>
    <property type="project" value="GO_Central"/>
</dbReference>
<dbReference type="PANTHER" id="PTHR11227">
    <property type="entry name" value="WD-REPEAT PROTEIN INTERACTING WITH PHOSPHOINOSIDES WIPI -RELATED"/>
    <property type="match status" value="1"/>
</dbReference>
<keyword evidence="2" id="KW-0677">Repeat</keyword>
<dbReference type="OrthoDB" id="1667587at2759"/>
<reference evidence="4" key="1">
    <citation type="submission" date="2006-10" db="EMBL/GenBank/DDBJ databases">
        <authorList>
            <person name="Amadeo P."/>
            <person name="Zhao Q."/>
            <person name="Wortman J."/>
            <person name="Fraser-Liggett C."/>
            <person name="Carlton J."/>
        </authorList>
    </citation>
    <scope>NUCLEOTIDE SEQUENCE</scope>
    <source>
        <strain evidence="4">G3</strain>
    </source>
</reference>
<dbReference type="GO" id="GO:0032266">
    <property type="term" value="F:phosphatidylinositol-3-phosphate binding"/>
    <property type="evidence" value="ECO:0000318"/>
    <property type="project" value="GO_Central"/>
</dbReference>
<dbReference type="Gene3D" id="2.130.10.10">
    <property type="entry name" value="YVTN repeat-like/Quinoprotein amine dehydrogenase"/>
    <property type="match status" value="1"/>
</dbReference>
<dbReference type="OMA" id="CEMFRRY"/>
<proteinExistence type="inferred from homology"/>
<dbReference type="InterPro" id="IPR015943">
    <property type="entry name" value="WD40/YVTN_repeat-like_dom_sf"/>
</dbReference>
<accession>A2FZE6</accession>
<evidence type="ECO:0000313" key="4">
    <source>
        <dbReference type="EMBL" id="EAX89720.1"/>
    </source>
</evidence>
<dbReference type="EMBL" id="DS114173">
    <property type="protein sequence ID" value="EAX89720.1"/>
    <property type="molecule type" value="Genomic_DNA"/>
</dbReference>
<dbReference type="InParanoid" id="A2FZE6"/>
<dbReference type="VEuPathDB" id="TrichDB:TVAGG3_0168580"/>
<organism evidence="4 5">
    <name type="scientific">Trichomonas vaginalis (strain ATCC PRA-98 / G3)</name>
    <dbReference type="NCBI Taxonomy" id="412133"/>
    <lineage>
        <taxon>Eukaryota</taxon>
        <taxon>Metamonada</taxon>
        <taxon>Parabasalia</taxon>
        <taxon>Trichomonadida</taxon>
        <taxon>Trichomonadidae</taxon>
        <taxon>Trichomonas</taxon>
    </lineage>
</organism>
<dbReference type="GO" id="GO:0000422">
    <property type="term" value="P:autophagy of mitochondrion"/>
    <property type="evidence" value="ECO:0000318"/>
    <property type="project" value="GO_Central"/>
</dbReference>
<sequence length="314" mass="35037">MTTLIRQVTFDQVIEKIAVTTKKGFSLYDYTNGLILYHGPGGFEHIAILSDSNIVVLSGDGSDPKFAKSSVFLWNIETNEIIKTIEHTSNVIGIFFTTDILVVVQEQYITFYNTSNFEQIFNLVNSTGTKDQISIVQTTNLSLITLPSADGKSLNVCDFHDPAYILGTINIPASEVTYAAFDRHAEFLAIVIDSGRSINLWSFDKKQFVSKYKRGTFAAKITGLVFDNMSNYFLMTSSRGTIHVFQVQRIPDPKRATIRSKYSLELPKGVDLTCCFDAAGYTINGINSSGQFNKLRVDLEKGMLDLVEEKPIDL</sequence>
<evidence type="ECO:0000256" key="3">
    <source>
        <dbReference type="ARBA" id="ARBA00025740"/>
    </source>
</evidence>
<dbReference type="SMR" id="A2FZE6"/>
<dbReference type="GO" id="GO:0034497">
    <property type="term" value="P:protein localization to phagophore assembly site"/>
    <property type="evidence" value="ECO:0000318"/>
    <property type="project" value="GO_Central"/>
</dbReference>
<dbReference type="GO" id="GO:0080025">
    <property type="term" value="F:phosphatidylinositol-3,5-bisphosphate binding"/>
    <property type="evidence" value="ECO:0000318"/>
    <property type="project" value="GO_Central"/>
</dbReference>
<dbReference type="GO" id="GO:0061723">
    <property type="term" value="P:glycophagy"/>
    <property type="evidence" value="ECO:0000318"/>
    <property type="project" value="GO_Central"/>
</dbReference>
<dbReference type="InterPro" id="IPR036322">
    <property type="entry name" value="WD40_repeat_dom_sf"/>
</dbReference>
<dbReference type="Proteomes" id="UP000001542">
    <property type="component" value="Unassembled WGS sequence"/>
</dbReference>
<evidence type="ECO:0000313" key="5">
    <source>
        <dbReference type="Proteomes" id="UP000001542"/>
    </source>
</evidence>
<dbReference type="eggNOG" id="KOG2111">
    <property type="taxonomic scope" value="Eukaryota"/>
</dbReference>
<dbReference type="GO" id="GO:0000425">
    <property type="term" value="P:pexophagy"/>
    <property type="evidence" value="ECO:0000318"/>
    <property type="project" value="GO_Central"/>
</dbReference>
<dbReference type="SUPFAM" id="SSF50978">
    <property type="entry name" value="WD40 repeat-like"/>
    <property type="match status" value="1"/>
</dbReference>
<dbReference type="InterPro" id="IPR048720">
    <property type="entry name" value="PROPPIN"/>
</dbReference>
<protein>
    <submittedName>
        <fullName evidence="4">Uncharacterized protein</fullName>
    </submittedName>
</protein>
<evidence type="ECO:0000256" key="1">
    <source>
        <dbReference type="ARBA" id="ARBA00022574"/>
    </source>
</evidence>
<dbReference type="GO" id="GO:0034045">
    <property type="term" value="C:phagophore assembly site membrane"/>
    <property type="evidence" value="ECO:0000318"/>
    <property type="project" value="GO_Central"/>
</dbReference>